<proteinExistence type="predicted"/>
<evidence type="ECO:0000313" key="1">
    <source>
        <dbReference type="EMBL" id="PJJ67953.1"/>
    </source>
</evidence>
<dbReference type="AlphaFoldDB" id="A0A2M9CAS6"/>
<accession>A0A2M9CAS6</accession>
<comment type="caution">
    <text evidence="1">The sequence shown here is derived from an EMBL/GenBank/DDBJ whole genome shotgun (WGS) entry which is preliminary data.</text>
</comment>
<dbReference type="EMBL" id="PGFD01000001">
    <property type="protein sequence ID" value="PJJ67953.1"/>
    <property type="molecule type" value="Genomic_DNA"/>
</dbReference>
<evidence type="ECO:0000313" key="2">
    <source>
        <dbReference type="Proteomes" id="UP000228740"/>
    </source>
</evidence>
<organism evidence="1 2">
    <name type="scientific">Chryseobacterium geocarposphaerae</name>
    <dbReference type="NCBI Taxonomy" id="1416776"/>
    <lineage>
        <taxon>Bacteria</taxon>
        <taxon>Pseudomonadati</taxon>
        <taxon>Bacteroidota</taxon>
        <taxon>Flavobacteriia</taxon>
        <taxon>Flavobacteriales</taxon>
        <taxon>Weeksellaceae</taxon>
        <taxon>Chryseobacterium group</taxon>
        <taxon>Chryseobacterium</taxon>
    </lineage>
</organism>
<gene>
    <name evidence="1" type="ORF">CLV73_1975</name>
</gene>
<dbReference type="Proteomes" id="UP000228740">
    <property type="component" value="Unassembled WGS sequence"/>
</dbReference>
<name>A0A2M9CAS6_9FLAO</name>
<keyword evidence="2" id="KW-1185">Reference proteome</keyword>
<sequence>MNLIQNNNEYFDYFSTFKSKLNKLNNKQTFNYKNYIPNKSKHKIYHNYYLKHNILDLVSRIQFLDKIFCYFCAINF</sequence>
<protein>
    <submittedName>
        <fullName evidence="1">Uncharacterized protein</fullName>
    </submittedName>
</protein>
<reference evidence="1 2" key="1">
    <citation type="submission" date="2017-11" db="EMBL/GenBank/DDBJ databases">
        <title>Genomic Encyclopedia of Archaeal and Bacterial Type Strains, Phase II (KMG-II): From Individual Species to Whole Genera.</title>
        <authorList>
            <person name="Goeker M."/>
        </authorList>
    </citation>
    <scope>NUCLEOTIDE SEQUENCE [LARGE SCALE GENOMIC DNA]</scope>
    <source>
        <strain evidence="1 2">DSM 27617</strain>
    </source>
</reference>